<evidence type="ECO:0000256" key="5">
    <source>
        <dbReference type="ARBA" id="ARBA00022729"/>
    </source>
</evidence>
<evidence type="ECO:0000256" key="7">
    <source>
        <dbReference type="ARBA" id="ARBA00023136"/>
    </source>
</evidence>
<dbReference type="InterPro" id="IPR045003">
    <property type="entry name" value="FLA_A"/>
</dbReference>
<dbReference type="OrthoDB" id="286301at2759"/>
<keyword evidence="3" id="KW-1003">Cell membrane</keyword>
<dbReference type="SUPFAM" id="SSF82153">
    <property type="entry name" value="FAS1 domain"/>
    <property type="match status" value="1"/>
</dbReference>
<dbReference type="InterPro" id="IPR036378">
    <property type="entry name" value="FAS1_dom_sf"/>
</dbReference>
<evidence type="ECO:0000256" key="10">
    <source>
        <dbReference type="SAM" id="MobiDB-lite"/>
    </source>
</evidence>
<evidence type="ECO:0000313" key="14">
    <source>
        <dbReference type="Proteomes" id="UP000636709"/>
    </source>
</evidence>
<keyword evidence="5" id="KW-0732">Signal</keyword>
<protein>
    <recommendedName>
        <fullName evidence="12">FAS1 domain-containing protein</fullName>
    </recommendedName>
</protein>
<keyword evidence="6" id="KW-0654">Proteoglycan</keyword>
<evidence type="ECO:0000256" key="1">
    <source>
        <dbReference type="ARBA" id="ARBA00004609"/>
    </source>
</evidence>
<keyword evidence="11" id="KW-1133">Transmembrane helix</keyword>
<evidence type="ECO:0000256" key="9">
    <source>
        <dbReference type="ARBA" id="ARBA00024686"/>
    </source>
</evidence>
<evidence type="ECO:0000256" key="11">
    <source>
        <dbReference type="SAM" id="Phobius"/>
    </source>
</evidence>
<dbReference type="Gene3D" id="2.30.180.10">
    <property type="entry name" value="FAS1 domain"/>
    <property type="match status" value="1"/>
</dbReference>
<keyword evidence="8" id="KW-0325">Glycoprotein</keyword>
<comment type="function">
    <text evidence="9">May be a cell surface adhesion protein.</text>
</comment>
<comment type="caution">
    <text evidence="13">The sequence shown here is derived from an EMBL/GenBank/DDBJ whole genome shotgun (WGS) entry which is preliminary data.</text>
</comment>
<dbReference type="GO" id="GO:0098552">
    <property type="term" value="C:side of membrane"/>
    <property type="evidence" value="ECO:0007669"/>
    <property type="project" value="UniProtKB-KW"/>
</dbReference>
<feature type="compositionally biased region" description="Low complexity" evidence="10">
    <location>
        <begin position="215"/>
        <end position="232"/>
    </location>
</feature>
<dbReference type="SMART" id="SM00554">
    <property type="entry name" value="FAS1"/>
    <property type="match status" value="1"/>
</dbReference>
<dbReference type="EMBL" id="JACEFO010000709">
    <property type="protein sequence ID" value="KAF8760458.1"/>
    <property type="molecule type" value="Genomic_DNA"/>
</dbReference>
<dbReference type="GO" id="GO:0005886">
    <property type="term" value="C:plasma membrane"/>
    <property type="evidence" value="ECO:0007669"/>
    <property type="project" value="UniProtKB-SubCell"/>
</dbReference>
<dbReference type="Proteomes" id="UP000636709">
    <property type="component" value="Unassembled WGS sequence"/>
</dbReference>
<organism evidence="13 14">
    <name type="scientific">Digitaria exilis</name>
    <dbReference type="NCBI Taxonomy" id="1010633"/>
    <lineage>
        <taxon>Eukaryota</taxon>
        <taxon>Viridiplantae</taxon>
        <taxon>Streptophyta</taxon>
        <taxon>Embryophyta</taxon>
        <taxon>Tracheophyta</taxon>
        <taxon>Spermatophyta</taxon>
        <taxon>Magnoliopsida</taxon>
        <taxon>Liliopsida</taxon>
        <taxon>Poales</taxon>
        <taxon>Poaceae</taxon>
        <taxon>PACMAD clade</taxon>
        <taxon>Panicoideae</taxon>
        <taxon>Panicodae</taxon>
        <taxon>Paniceae</taxon>
        <taxon>Anthephorinae</taxon>
        <taxon>Digitaria</taxon>
    </lineage>
</organism>
<evidence type="ECO:0000259" key="12">
    <source>
        <dbReference type="PROSITE" id="PS50213"/>
    </source>
</evidence>
<feature type="domain" description="FAS1" evidence="12">
    <location>
        <begin position="54"/>
        <end position="199"/>
    </location>
</feature>
<evidence type="ECO:0000313" key="13">
    <source>
        <dbReference type="EMBL" id="KAF8760458.1"/>
    </source>
</evidence>
<dbReference type="GO" id="GO:0009834">
    <property type="term" value="P:plant-type secondary cell wall biogenesis"/>
    <property type="evidence" value="ECO:0007669"/>
    <property type="project" value="UniProtKB-ARBA"/>
</dbReference>
<keyword evidence="11" id="KW-0812">Transmembrane</keyword>
<keyword evidence="4" id="KW-0336">GPI-anchor</keyword>
<reference evidence="13" key="1">
    <citation type="submission" date="2020-07" db="EMBL/GenBank/DDBJ databases">
        <title>Genome sequence and genetic diversity analysis of an under-domesticated orphan crop, white fonio (Digitaria exilis).</title>
        <authorList>
            <person name="Bennetzen J.L."/>
            <person name="Chen S."/>
            <person name="Ma X."/>
            <person name="Wang X."/>
            <person name="Yssel A.E.J."/>
            <person name="Chaluvadi S.R."/>
            <person name="Johnson M."/>
            <person name="Gangashetty P."/>
            <person name="Hamidou F."/>
            <person name="Sanogo M.D."/>
            <person name="Zwaenepoel A."/>
            <person name="Wallace J."/>
            <person name="Van De Peer Y."/>
            <person name="Van Deynze A."/>
        </authorList>
    </citation>
    <scope>NUCLEOTIDE SEQUENCE</scope>
    <source>
        <tissue evidence="13">Leaves</tissue>
    </source>
</reference>
<dbReference type="AlphaFoldDB" id="A0A835FIT9"/>
<sequence length="289" mass="30208">MAAPHAVVCTTLPVSPTSHRHKWPRTPSFPFSSSSPFLSAAAEDVAPSPTPPGELNLTSILETGGQYSSLLRLLETTKITTQLTEQLKNSYDGLTFFAPNDNAFTKLKTGTLNGLTDQQKIQLLLYHVLPRYYSVTTFQTASNPLPKQASGPGGMYSVNVTTSTTNHLVNMSTGVVDVPISSTLMAKFPLAVYSVDDVLLPVQLFGASRHKASAPAPAAAGQDGAGAATGKANARKKGVPKSDVAAEPKAAAEEAEDSKSAAAGRGRAGWWTAIVTAFAVVAVVNLLSA</sequence>
<evidence type="ECO:0000256" key="3">
    <source>
        <dbReference type="ARBA" id="ARBA00022475"/>
    </source>
</evidence>
<dbReference type="InterPro" id="IPR000782">
    <property type="entry name" value="FAS1_domain"/>
</dbReference>
<name>A0A835FIT9_9POAL</name>
<feature type="region of interest" description="Disordered" evidence="10">
    <location>
        <begin position="215"/>
        <end position="262"/>
    </location>
</feature>
<keyword evidence="4" id="KW-0449">Lipoprotein</keyword>
<feature type="transmembrane region" description="Helical" evidence="11">
    <location>
        <begin position="268"/>
        <end position="287"/>
    </location>
</feature>
<proteinExistence type="inferred from homology"/>
<comment type="subcellular location">
    <subcellularLocation>
        <location evidence="1">Cell membrane</location>
        <topology evidence="1">Lipid-anchor</topology>
        <topology evidence="1">GPI-anchor</topology>
    </subcellularLocation>
</comment>
<accession>A0A835FIT9</accession>
<evidence type="ECO:0000256" key="4">
    <source>
        <dbReference type="ARBA" id="ARBA00022622"/>
    </source>
</evidence>
<comment type="similarity">
    <text evidence="2">Belongs to the fasciclin-like AGP family.</text>
</comment>
<keyword evidence="7 11" id="KW-0472">Membrane</keyword>
<evidence type="ECO:0000256" key="8">
    <source>
        <dbReference type="ARBA" id="ARBA00023180"/>
    </source>
</evidence>
<keyword evidence="14" id="KW-1185">Reference proteome</keyword>
<dbReference type="PROSITE" id="PS50213">
    <property type="entry name" value="FAS1"/>
    <property type="match status" value="1"/>
</dbReference>
<dbReference type="PANTHER" id="PTHR32077:SF87">
    <property type="entry name" value="OS02G0308400 PROTEIN"/>
    <property type="match status" value="1"/>
</dbReference>
<evidence type="ECO:0000256" key="6">
    <source>
        <dbReference type="ARBA" id="ARBA00022974"/>
    </source>
</evidence>
<dbReference type="Pfam" id="PF02469">
    <property type="entry name" value="Fasciclin"/>
    <property type="match status" value="1"/>
</dbReference>
<evidence type="ECO:0000256" key="2">
    <source>
        <dbReference type="ARBA" id="ARBA00007843"/>
    </source>
</evidence>
<dbReference type="FunFam" id="2.30.180.10:FF:000006">
    <property type="entry name" value="Fasciclin-like arabinogalactan protein 11"/>
    <property type="match status" value="1"/>
</dbReference>
<gene>
    <name evidence="13" type="ORF">HU200_010157</name>
</gene>
<dbReference type="PANTHER" id="PTHR32077">
    <property type="entry name" value="FASCICLIN-LIKE ARABINOGALACTAN PROTEIN"/>
    <property type="match status" value="1"/>
</dbReference>